<evidence type="ECO:0000313" key="2">
    <source>
        <dbReference type="Proteomes" id="UP001144673"/>
    </source>
</evidence>
<gene>
    <name evidence="1" type="ORF">LMH87_001142</name>
</gene>
<keyword evidence="2" id="KW-1185">Reference proteome</keyword>
<proteinExistence type="predicted"/>
<organism evidence="1 2">
    <name type="scientific">Akanthomyces muscarius</name>
    <name type="common">Entomopathogenic fungus</name>
    <name type="synonym">Lecanicillium muscarium</name>
    <dbReference type="NCBI Taxonomy" id="2231603"/>
    <lineage>
        <taxon>Eukaryota</taxon>
        <taxon>Fungi</taxon>
        <taxon>Dikarya</taxon>
        <taxon>Ascomycota</taxon>
        <taxon>Pezizomycotina</taxon>
        <taxon>Sordariomycetes</taxon>
        <taxon>Hypocreomycetidae</taxon>
        <taxon>Hypocreales</taxon>
        <taxon>Cordycipitaceae</taxon>
        <taxon>Akanthomyces</taxon>
    </lineage>
</organism>
<dbReference type="EMBL" id="JAJHUN010000007">
    <property type="protein sequence ID" value="KAJ4155920.1"/>
    <property type="molecule type" value="Genomic_DNA"/>
</dbReference>
<dbReference type="KEGG" id="amus:LMH87_001142"/>
<reference evidence="1" key="1">
    <citation type="journal article" date="2023" name="Access Microbiol">
        <title>De-novo genome assembly for Akanthomyces muscarius, a biocontrol agent of insect agricultural pests.</title>
        <authorList>
            <person name="Erdos Z."/>
            <person name="Studholme D.J."/>
            <person name="Raymond B."/>
            <person name="Sharma M."/>
        </authorList>
    </citation>
    <scope>NUCLEOTIDE SEQUENCE</scope>
    <source>
        <strain evidence="1">Ve6</strain>
    </source>
</reference>
<accession>A0A9W8QGG6</accession>
<dbReference type="AlphaFoldDB" id="A0A9W8QGG6"/>
<dbReference type="Proteomes" id="UP001144673">
    <property type="component" value="Chromosome 6"/>
</dbReference>
<sequence>MGRLIKLPGKGVYADAMLAISHDASNHTRHGIDNVKATLGGQVTERSVHGRPQGYACHWTGSNPKIPCGNDPVISYNINL</sequence>
<comment type="caution">
    <text evidence="1">The sequence shown here is derived from an EMBL/GenBank/DDBJ whole genome shotgun (WGS) entry which is preliminary data.</text>
</comment>
<dbReference type="RefSeq" id="XP_056056044.1">
    <property type="nucleotide sequence ID" value="XM_056199171.1"/>
</dbReference>
<protein>
    <submittedName>
        <fullName evidence="1">Uncharacterized protein</fullName>
    </submittedName>
</protein>
<evidence type="ECO:0000313" key="1">
    <source>
        <dbReference type="EMBL" id="KAJ4155920.1"/>
    </source>
</evidence>
<name>A0A9W8QGG6_AKAMU</name>
<dbReference type="GeneID" id="80888301"/>